<evidence type="ECO:0000313" key="1">
    <source>
        <dbReference type="EMBL" id="JAC61443.1"/>
    </source>
</evidence>
<accession>A0A061QNZ0</accession>
<organism evidence="1">
    <name type="scientific">Tetraselmis sp. GSL018</name>
    <dbReference type="NCBI Taxonomy" id="582737"/>
    <lineage>
        <taxon>Eukaryota</taxon>
        <taxon>Viridiplantae</taxon>
        <taxon>Chlorophyta</taxon>
        <taxon>core chlorophytes</taxon>
        <taxon>Chlorodendrophyceae</taxon>
        <taxon>Chlorodendrales</taxon>
        <taxon>Chlorodendraceae</taxon>
        <taxon>Tetraselmis</taxon>
    </lineage>
</organism>
<gene>
    <name evidence="1" type="ORF">TSPGSL018_26228</name>
</gene>
<reference evidence="1" key="1">
    <citation type="submission" date="2014-05" db="EMBL/GenBank/DDBJ databases">
        <title>The transcriptome of the halophilic microalga Tetraselmis sp. GSL018 isolated from the Great Salt Lake, Utah.</title>
        <authorList>
            <person name="Jinkerson R.E."/>
            <person name="D'Adamo S."/>
            <person name="Posewitz M.C."/>
        </authorList>
    </citation>
    <scope>NUCLEOTIDE SEQUENCE</scope>
    <source>
        <strain evidence="1">GSL018</strain>
    </source>
</reference>
<dbReference type="EMBL" id="GBEZ01025674">
    <property type="protein sequence ID" value="JAC61443.1"/>
    <property type="molecule type" value="Transcribed_RNA"/>
</dbReference>
<feature type="non-terminal residue" evidence="1">
    <location>
        <position position="1"/>
    </location>
</feature>
<feature type="non-terminal residue" evidence="1">
    <location>
        <position position="77"/>
    </location>
</feature>
<protein>
    <submittedName>
        <fullName evidence="1">Uncharacterized protein</fullName>
    </submittedName>
</protein>
<proteinExistence type="predicted"/>
<name>A0A061QNZ0_9CHLO</name>
<sequence>ETNSQKPLKSLSKKVLFLTTELILGKKHLESITRVCIVKPLQLISQRLRHRTLKTIARTTRQLACARERRTVDLHFN</sequence>
<dbReference type="AlphaFoldDB" id="A0A061QNZ0"/>